<evidence type="ECO:0000313" key="3">
    <source>
        <dbReference type="Proteomes" id="UP001153678"/>
    </source>
</evidence>
<dbReference type="Proteomes" id="UP001153678">
    <property type="component" value="Unassembled WGS sequence"/>
</dbReference>
<sequence>MARFPTLIKIANGDSPYREKHPTYISPAPFVFGVWGLIHFLLGGFVIYQFFSSNQELVEDGIHWHFVGISLLNTLWLALWQGDHLILAWITILFTSSQVSYVYYTIKYNYPGGSFKEKIFIHAPFSLYHAWIFVITVISTFAAFLPDKDEDDASILVKTLVVFGLFVLSSTSVGYIEGAKGDITGAVVIAWTLYGIFVAQADPVIHWAALVFAVCTSFYILKPIVLKYYRGESDENAPLLS</sequence>
<dbReference type="AlphaFoldDB" id="A0A9W4SJV6"/>
<feature type="transmembrane region" description="Helical" evidence="1">
    <location>
        <begin position="125"/>
        <end position="144"/>
    </location>
</feature>
<reference evidence="2" key="1">
    <citation type="submission" date="2022-08" db="EMBL/GenBank/DDBJ databases">
        <authorList>
            <person name="Kallberg Y."/>
            <person name="Tangrot J."/>
            <person name="Rosling A."/>
        </authorList>
    </citation>
    <scope>NUCLEOTIDE SEQUENCE</scope>
    <source>
        <strain evidence="2">Wild A</strain>
    </source>
</reference>
<feature type="transmembrane region" description="Helical" evidence="1">
    <location>
        <begin position="205"/>
        <end position="221"/>
    </location>
</feature>
<feature type="transmembrane region" description="Helical" evidence="1">
    <location>
        <begin position="183"/>
        <end position="199"/>
    </location>
</feature>
<feature type="transmembrane region" description="Helical" evidence="1">
    <location>
        <begin position="30"/>
        <end position="50"/>
    </location>
</feature>
<feature type="transmembrane region" description="Helical" evidence="1">
    <location>
        <begin position="62"/>
        <end position="80"/>
    </location>
</feature>
<keyword evidence="1" id="KW-0472">Membrane</keyword>
<comment type="caution">
    <text evidence="2">The sequence shown here is derived from an EMBL/GenBank/DDBJ whole genome shotgun (WGS) entry which is preliminary data.</text>
</comment>
<dbReference type="OrthoDB" id="5586934at2759"/>
<evidence type="ECO:0000256" key="1">
    <source>
        <dbReference type="SAM" id="Phobius"/>
    </source>
</evidence>
<dbReference type="PANTHER" id="PTHR33802">
    <property type="entry name" value="SI:CH211-161H7.5-RELATED"/>
    <property type="match status" value="1"/>
</dbReference>
<organism evidence="2 3">
    <name type="scientific">Funneliformis geosporum</name>
    <dbReference type="NCBI Taxonomy" id="1117311"/>
    <lineage>
        <taxon>Eukaryota</taxon>
        <taxon>Fungi</taxon>
        <taxon>Fungi incertae sedis</taxon>
        <taxon>Mucoromycota</taxon>
        <taxon>Glomeromycotina</taxon>
        <taxon>Glomeromycetes</taxon>
        <taxon>Glomerales</taxon>
        <taxon>Glomeraceae</taxon>
        <taxon>Funneliformis</taxon>
    </lineage>
</organism>
<proteinExistence type="predicted"/>
<protein>
    <submittedName>
        <fullName evidence="2">12379_t:CDS:1</fullName>
    </submittedName>
</protein>
<keyword evidence="1" id="KW-1133">Transmembrane helix</keyword>
<accession>A0A9W4SJV6</accession>
<keyword evidence="1" id="KW-0812">Transmembrane</keyword>
<dbReference type="EMBL" id="CAMKVN010000906">
    <property type="protein sequence ID" value="CAI2172168.1"/>
    <property type="molecule type" value="Genomic_DNA"/>
</dbReference>
<feature type="transmembrane region" description="Helical" evidence="1">
    <location>
        <begin position="156"/>
        <end position="176"/>
    </location>
</feature>
<dbReference type="PANTHER" id="PTHR33802:SF1">
    <property type="entry name" value="XK-RELATED PROTEIN"/>
    <property type="match status" value="1"/>
</dbReference>
<evidence type="ECO:0000313" key="2">
    <source>
        <dbReference type="EMBL" id="CAI2172168.1"/>
    </source>
</evidence>
<gene>
    <name evidence="2" type="ORF">FWILDA_LOCUS5444</name>
</gene>
<feature type="transmembrane region" description="Helical" evidence="1">
    <location>
        <begin position="86"/>
        <end position="104"/>
    </location>
</feature>
<keyword evidence="3" id="KW-1185">Reference proteome</keyword>
<name>A0A9W4SJV6_9GLOM</name>